<reference evidence="3 4" key="1">
    <citation type="submission" date="2020-11" db="EMBL/GenBank/DDBJ databases">
        <title>Streptomyces spirodelae sp. nov., isolated from duckweed.</title>
        <authorList>
            <person name="Saimee Y."/>
            <person name="Duangmal K."/>
        </authorList>
    </citation>
    <scope>NUCLEOTIDE SEQUENCE [LARGE SCALE GENOMIC DNA]</scope>
    <source>
        <strain evidence="3 4">S16-07</strain>
    </source>
</reference>
<feature type="compositionally biased region" description="Basic and acidic residues" evidence="1">
    <location>
        <begin position="35"/>
        <end position="45"/>
    </location>
</feature>
<protein>
    <recommendedName>
        <fullName evidence="5">Lipoprotein</fullName>
    </recommendedName>
</protein>
<evidence type="ECO:0000256" key="1">
    <source>
        <dbReference type="SAM" id="MobiDB-lite"/>
    </source>
</evidence>
<keyword evidence="4" id="KW-1185">Reference proteome</keyword>
<feature type="compositionally biased region" description="Basic and acidic residues" evidence="1">
    <location>
        <begin position="55"/>
        <end position="70"/>
    </location>
</feature>
<dbReference type="Proteomes" id="UP001519064">
    <property type="component" value="Unassembled WGS sequence"/>
</dbReference>
<evidence type="ECO:0000256" key="2">
    <source>
        <dbReference type="SAM" id="SignalP"/>
    </source>
</evidence>
<feature type="signal peptide" evidence="2">
    <location>
        <begin position="1"/>
        <end position="22"/>
    </location>
</feature>
<sequence>MRLTRPAVSLAATAVAAALLLAGCGGGEGGGSQSDKIEGADDSGKGGKSPSPSKKGKDSPGDFRTSDIKLPDDVKQVFDWEQPSDPDKAAALDGAADYMRAMMHAMAEQDPKDPLLSAHAVPLGDAQEYASYIAGEGKKRGFTVTGTERYYKEQLGELTKKGLIEVDYCVDQAKLFSKKAKTGKVLRTSPSDESYLHFELVMQKPSKSGGSWKARAVTVTEKAVKQCGK</sequence>
<accession>A0ABS3XM54</accession>
<dbReference type="RefSeq" id="WP_209243678.1">
    <property type="nucleotide sequence ID" value="NZ_JADKMA010000319.1"/>
</dbReference>
<evidence type="ECO:0008006" key="5">
    <source>
        <dbReference type="Google" id="ProtNLM"/>
    </source>
</evidence>
<organism evidence="3 4">
    <name type="scientific">Streptomyces oryzae</name>
    <dbReference type="NCBI Taxonomy" id="1434886"/>
    <lineage>
        <taxon>Bacteria</taxon>
        <taxon>Bacillati</taxon>
        <taxon>Actinomycetota</taxon>
        <taxon>Actinomycetes</taxon>
        <taxon>Kitasatosporales</taxon>
        <taxon>Streptomycetaceae</taxon>
        <taxon>Streptomyces</taxon>
    </lineage>
</organism>
<feature type="compositionally biased region" description="Gly residues" evidence="1">
    <location>
        <begin position="23"/>
        <end position="32"/>
    </location>
</feature>
<dbReference type="EMBL" id="JADKMA010000319">
    <property type="protein sequence ID" value="MBO8196475.1"/>
    <property type="molecule type" value="Genomic_DNA"/>
</dbReference>
<comment type="caution">
    <text evidence="3">The sequence shown here is derived from an EMBL/GenBank/DDBJ whole genome shotgun (WGS) entry which is preliminary data.</text>
</comment>
<name>A0ABS3XM54_9ACTN</name>
<evidence type="ECO:0000313" key="4">
    <source>
        <dbReference type="Proteomes" id="UP001519064"/>
    </source>
</evidence>
<proteinExistence type="predicted"/>
<feature type="region of interest" description="Disordered" evidence="1">
    <location>
        <begin position="23"/>
        <end position="70"/>
    </location>
</feature>
<evidence type="ECO:0000313" key="3">
    <source>
        <dbReference type="EMBL" id="MBO8196475.1"/>
    </source>
</evidence>
<dbReference type="PROSITE" id="PS51257">
    <property type="entry name" value="PROKAR_LIPOPROTEIN"/>
    <property type="match status" value="1"/>
</dbReference>
<feature type="chain" id="PRO_5047290410" description="Lipoprotein" evidence="2">
    <location>
        <begin position="23"/>
        <end position="229"/>
    </location>
</feature>
<gene>
    <name evidence="3" type="ORF">ITI46_33310</name>
</gene>
<keyword evidence="2" id="KW-0732">Signal</keyword>